<evidence type="ECO:0000313" key="1">
    <source>
        <dbReference type="EMBL" id="PWA54483.1"/>
    </source>
</evidence>
<reference evidence="1 2" key="1">
    <citation type="journal article" date="2018" name="Mol. Plant">
        <title>The genome of Artemisia annua provides insight into the evolution of Asteraceae family and artemisinin biosynthesis.</title>
        <authorList>
            <person name="Shen Q."/>
            <person name="Zhang L."/>
            <person name="Liao Z."/>
            <person name="Wang S."/>
            <person name="Yan T."/>
            <person name="Shi P."/>
            <person name="Liu M."/>
            <person name="Fu X."/>
            <person name="Pan Q."/>
            <person name="Wang Y."/>
            <person name="Lv Z."/>
            <person name="Lu X."/>
            <person name="Zhang F."/>
            <person name="Jiang W."/>
            <person name="Ma Y."/>
            <person name="Chen M."/>
            <person name="Hao X."/>
            <person name="Li L."/>
            <person name="Tang Y."/>
            <person name="Lv G."/>
            <person name="Zhou Y."/>
            <person name="Sun X."/>
            <person name="Brodelius P.E."/>
            <person name="Rose J.K.C."/>
            <person name="Tang K."/>
        </authorList>
    </citation>
    <scope>NUCLEOTIDE SEQUENCE [LARGE SCALE GENOMIC DNA]</scope>
    <source>
        <strain evidence="2">cv. Huhao1</strain>
        <tissue evidence="1">Leaf</tissue>
    </source>
</reference>
<dbReference type="Proteomes" id="UP000245207">
    <property type="component" value="Unassembled WGS sequence"/>
</dbReference>
<dbReference type="GO" id="GO:0016787">
    <property type="term" value="F:hydrolase activity"/>
    <property type="evidence" value="ECO:0007669"/>
    <property type="project" value="UniProtKB-KW"/>
</dbReference>
<gene>
    <name evidence="1" type="ORF">CTI12_AA435280</name>
</gene>
<dbReference type="AlphaFoldDB" id="A0A2U1LZR1"/>
<sequence>MFQGHRVEANEGAQLKHPPVWEETLIKKYQKEISDLKQELQQLKLGMKENPYMLAPNQKDLVNMKLQRYACFIIREDVNIGKQEVGVPLSDLGLRCIVGDEADGVPEFSIWYVVLA</sequence>
<keyword evidence="1" id="KW-0378">Hydrolase</keyword>
<accession>A0A2U1LZR1</accession>
<dbReference type="STRING" id="35608.A0A2U1LZR1"/>
<dbReference type="OrthoDB" id="3176171at2759"/>
<keyword evidence="2" id="KW-1185">Reference proteome</keyword>
<evidence type="ECO:0000313" key="2">
    <source>
        <dbReference type="Proteomes" id="UP000245207"/>
    </source>
</evidence>
<dbReference type="EMBL" id="PKPP01007059">
    <property type="protein sequence ID" value="PWA54483.1"/>
    <property type="molecule type" value="Genomic_DNA"/>
</dbReference>
<comment type="caution">
    <text evidence="1">The sequence shown here is derived from an EMBL/GenBank/DDBJ whole genome shotgun (WGS) entry which is preliminary data.</text>
</comment>
<organism evidence="1 2">
    <name type="scientific">Artemisia annua</name>
    <name type="common">Sweet wormwood</name>
    <dbReference type="NCBI Taxonomy" id="35608"/>
    <lineage>
        <taxon>Eukaryota</taxon>
        <taxon>Viridiplantae</taxon>
        <taxon>Streptophyta</taxon>
        <taxon>Embryophyta</taxon>
        <taxon>Tracheophyta</taxon>
        <taxon>Spermatophyta</taxon>
        <taxon>Magnoliopsida</taxon>
        <taxon>eudicotyledons</taxon>
        <taxon>Gunneridae</taxon>
        <taxon>Pentapetalae</taxon>
        <taxon>asterids</taxon>
        <taxon>campanulids</taxon>
        <taxon>Asterales</taxon>
        <taxon>Asteraceae</taxon>
        <taxon>Asteroideae</taxon>
        <taxon>Anthemideae</taxon>
        <taxon>Artemisiinae</taxon>
        <taxon>Artemisia</taxon>
    </lineage>
</organism>
<protein>
    <submittedName>
        <fullName evidence="1">P-loop containing nucleoside triphosphate hydrolases superfamily protein</fullName>
    </submittedName>
</protein>
<proteinExistence type="predicted"/>
<name>A0A2U1LZR1_ARTAN</name>